<evidence type="ECO:0000256" key="4">
    <source>
        <dbReference type="SAM" id="Phobius"/>
    </source>
</evidence>
<dbReference type="Pfam" id="PF13018">
    <property type="entry name" value="ESPR"/>
    <property type="match status" value="1"/>
</dbReference>
<evidence type="ECO:0000256" key="3">
    <source>
        <dbReference type="ARBA" id="ARBA00022729"/>
    </source>
</evidence>
<dbReference type="GO" id="GO:0005576">
    <property type="term" value="C:extracellular region"/>
    <property type="evidence" value="ECO:0007669"/>
    <property type="project" value="UniProtKB-SubCell"/>
</dbReference>
<keyword evidence="3" id="KW-0732">Signal</keyword>
<comment type="caution">
    <text evidence="6">The sequence shown here is derived from an EMBL/GenBank/DDBJ whole genome shotgun (WGS) entry which is preliminary data.</text>
</comment>
<dbReference type="Proteomes" id="UP001199070">
    <property type="component" value="Unassembled WGS sequence"/>
</dbReference>
<dbReference type="RefSeq" id="WP_226132942.1">
    <property type="nucleotide sequence ID" value="NZ_JAIZTC010000001.1"/>
</dbReference>
<dbReference type="NCBIfam" id="TIGR01901">
    <property type="entry name" value="adhes_NPXG"/>
    <property type="match status" value="1"/>
</dbReference>
<dbReference type="InterPro" id="IPR050909">
    <property type="entry name" value="Bact_Autotransporter_VF"/>
</dbReference>
<evidence type="ECO:0000259" key="5">
    <source>
        <dbReference type="SMART" id="SM00912"/>
    </source>
</evidence>
<dbReference type="InterPro" id="IPR011493">
    <property type="entry name" value="GLUG"/>
</dbReference>
<evidence type="ECO:0000256" key="2">
    <source>
        <dbReference type="ARBA" id="ARBA00022525"/>
    </source>
</evidence>
<dbReference type="PANTHER" id="PTHR12338:SF8">
    <property type="entry name" value="HEME_HEMOPEXIN-BINDING PROTEIN"/>
    <property type="match status" value="1"/>
</dbReference>
<gene>
    <name evidence="6" type="ORF">LGN22_03835</name>
</gene>
<feature type="transmembrane region" description="Helical" evidence="4">
    <location>
        <begin position="35"/>
        <end position="53"/>
    </location>
</feature>
<dbReference type="InterPro" id="IPR012334">
    <property type="entry name" value="Pectin_lyas_fold"/>
</dbReference>
<name>A0AAW4T479_9BURK</name>
<dbReference type="InterPro" id="IPR024973">
    <property type="entry name" value="ESPR"/>
</dbReference>
<dbReference type="InterPro" id="IPR011050">
    <property type="entry name" value="Pectin_lyase_fold/virulence"/>
</dbReference>
<dbReference type="AlphaFoldDB" id="A0AAW4T479"/>
<keyword evidence="4" id="KW-0812">Transmembrane</keyword>
<dbReference type="Gene3D" id="2.160.20.10">
    <property type="entry name" value="Single-stranded right-handed beta-helix, Pectin lyase-like"/>
    <property type="match status" value="1"/>
</dbReference>
<dbReference type="PANTHER" id="PTHR12338">
    <property type="entry name" value="AUTOTRANSPORTER"/>
    <property type="match status" value="1"/>
</dbReference>
<dbReference type="Pfam" id="PF07581">
    <property type="entry name" value="Glug"/>
    <property type="match status" value="1"/>
</dbReference>
<keyword evidence="4" id="KW-0472">Membrane</keyword>
<evidence type="ECO:0000313" key="7">
    <source>
        <dbReference type="Proteomes" id="UP001199070"/>
    </source>
</evidence>
<evidence type="ECO:0000313" key="6">
    <source>
        <dbReference type="EMBL" id="MCA8378012.1"/>
    </source>
</evidence>
<dbReference type="EMBL" id="JAIZTC010000001">
    <property type="protein sequence ID" value="MCA8378012.1"/>
    <property type="molecule type" value="Genomic_DNA"/>
</dbReference>
<proteinExistence type="predicted"/>
<feature type="domain" description="Filamentous haemagglutinin FhaB/tRNA nuclease CdiA-like TPS" evidence="5">
    <location>
        <begin position="50"/>
        <end position="164"/>
    </location>
</feature>
<dbReference type="Gene3D" id="2.160.20.110">
    <property type="match status" value="3"/>
</dbReference>
<dbReference type="SUPFAM" id="SSF51126">
    <property type="entry name" value="Pectin lyase-like"/>
    <property type="match status" value="1"/>
</dbReference>
<evidence type="ECO:0000256" key="1">
    <source>
        <dbReference type="ARBA" id="ARBA00004613"/>
    </source>
</evidence>
<sequence length="1147" mass="112261">MNKTYALVWNPAQGCWCAVGETARRHGKSAGGKRLAAAVVSLLGLAAVPAFALPTGEAITAGKADVLRDVDGKSMSINQHSDKLVTNWQSFDVAGGERVAFHQPGSQSIALNRVIGNNGSQIHGSIDANGKVFLVNPNGVLFGSGAQVNVGGLVASTQAISDADFLAGNYRFAGTSAASIVNAGKITAADGGSVALLGARVSNNGVIQAKMGRVALGAGNAFKVNFDGSDLLSLQVEGGAVDAQAHNGGLLKADGGEVLMTARAAGDLLNAVVNNTGTIEAKGLASRGGRITLDGDTVNVGGKLDASAAVAGAQAGSVVTRGQRVNVAAATNVDTRAGNAAGTWTIEAANAGVNGTAGGDRSITSDTLSRNLGTTNVALTSTRGDLSVDGPVAWSSDNALTLSAQQGNVDLQRAVSATGAYAKLAINAADKIRINDAVKLTGRNAHLELNAKNGHALTNDKAVVTLSGNNATFRSNGNDYTVLHTVDDLHRVDNDLTGRYVIGNAIDGRGANFQSIGGDKSFAGLFDGLGNTISRLNVTNAGRDAVGLFAINQGTISNLGLSNITATAATQPKGSHVSVGALAGHNFGTISNVTAKDVAVTGKTGTIVGGLVGSNYGGTIEHTSVSGRVAAEAGALAVGGLVGQNQSKQGWLNDQPIQISGTIRDSHANVQVTTASSGQTGGLVGDNRGRIETSSSAGSVVATTDRALVGGLVGINHGVIDDSSSTATVTARVLAVAGGLAGYNVGTLSAARASGKVVVGEASFAGGLVGGNEGDIIASTANGDVVAALNGTVGGLAGSSYGRIRASYAHGNVTTGNTGTAGGLVGFHAGDVSGSHATGNVVVGANGWAGGFVGRNHKDSAIHGSTARGNVTAAGKSTLGGFAGVNDGVIETSAAHGKVTAASDSVAGGFAGENTKRIDASDAFGDVIAGNASSAGGFAGVNTGDIDSSNASGNVTVGSDSTAGGFAGTSSGALRNATAIGNVLAGLNSSAGGLVGRHSGKIVNGEASGNVKAGNYSFAGGLVGQNKSGDIDGSIASGNVEAGAGSRVGGLVGELVGSVKQSRATGSVKGGNGSFVGGLIGSNGGTVATSSSSGTVSGGRYAILGGLAGGNFGWISGSSTTSRVETVAGYEQSSGPLVGVNYGSVRP</sequence>
<keyword evidence="2" id="KW-0964">Secreted</keyword>
<comment type="subcellular location">
    <subcellularLocation>
        <location evidence="1">Secreted</location>
    </subcellularLocation>
</comment>
<dbReference type="InterPro" id="IPR008638">
    <property type="entry name" value="FhaB/CdiA-like_TPS"/>
</dbReference>
<organism evidence="6 7">
    <name type="scientific">Burkholderia cenocepacia</name>
    <dbReference type="NCBI Taxonomy" id="95486"/>
    <lineage>
        <taxon>Bacteria</taxon>
        <taxon>Pseudomonadati</taxon>
        <taxon>Pseudomonadota</taxon>
        <taxon>Betaproteobacteria</taxon>
        <taxon>Burkholderiales</taxon>
        <taxon>Burkholderiaceae</taxon>
        <taxon>Burkholderia</taxon>
        <taxon>Burkholderia cepacia complex</taxon>
    </lineage>
</organism>
<protein>
    <submittedName>
        <fullName evidence="6">Filamentous hemagglutinin N-terminal domain-containing protein</fullName>
    </submittedName>
</protein>
<dbReference type="SMART" id="SM00912">
    <property type="entry name" value="Haemagg_act"/>
    <property type="match status" value="1"/>
</dbReference>
<accession>A0AAW4T479</accession>
<dbReference type="Pfam" id="PF05860">
    <property type="entry name" value="TPS"/>
    <property type="match status" value="1"/>
</dbReference>
<keyword evidence="4" id="KW-1133">Transmembrane helix</keyword>
<reference evidence="6" key="1">
    <citation type="submission" date="2023-08" db="EMBL/GenBank/DDBJ databases">
        <title>A collection of bacterial strains from the Burkholderia cepacia Research Laboratory and Repository.</title>
        <authorList>
            <person name="Lipuma J."/>
            <person name="Spilker T."/>
        </authorList>
    </citation>
    <scope>NUCLEOTIDE SEQUENCE</scope>
    <source>
        <strain evidence="6">AU0862</strain>
    </source>
</reference>